<feature type="transmembrane region" description="Helical" evidence="1">
    <location>
        <begin position="52"/>
        <end position="71"/>
    </location>
</feature>
<gene>
    <name evidence="2" type="ORF">HMPREF6123_1482</name>
</gene>
<keyword evidence="3" id="KW-1185">Reference proteome</keyword>
<dbReference type="STRING" id="585501.HMPREF6123_1482"/>
<dbReference type="PANTHER" id="PTHR36833">
    <property type="entry name" value="SLR0610 PROTEIN-RELATED"/>
    <property type="match status" value="1"/>
</dbReference>
<dbReference type="Pfam" id="PF06182">
    <property type="entry name" value="ABC2_membrane_6"/>
    <property type="match status" value="1"/>
</dbReference>
<organism evidence="2 3">
    <name type="scientific">Oribacterium sinus F0268</name>
    <dbReference type="NCBI Taxonomy" id="585501"/>
    <lineage>
        <taxon>Bacteria</taxon>
        <taxon>Bacillati</taxon>
        <taxon>Bacillota</taxon>
        <taxon>Clostridia</taxon>
        <taxon>Lachnospirales</taxon>
        <taxon>Lachnospiraceae</taxon>
        <taxon>Oribacterium</taxon>
    </lineage>
</organism>
<dbReference type="InterPro" id="IPR010390">
    <property type="entry name" value="ABC-2_transporter-like"/>
</dbReference>
<proteinExistence type="predicted"/>
<dbReference type="InParanoid" id="C2KYB3"/>
<accession>C2KYB3</accession>
<feature type="transmembrane region" description="Helical" evidence="1">
    <location>
        <begin position="141"/>
        <end position="159"/>
    </location>
</feature>
<evidence type="ECO:0008006" key="4">
    <source>
        <dbReference type="Google" id="ProtNLM"/>
    </source>
</evidence>
<dbReference type="eggNOG" id="COG3694">
    <property type="taxonomic scope" value="Bacteria"/>
</dbReference>
<dbReference type="RefSeq" id="WP_007156628.1">
    <property type="nucleotide sequence ID" value="NZ_GG668534.1"/>
</dbReference>
<reference evidence="2 3" key="1">
    <citation type="submission" date="2009-04" db="EMBL/GenBank/DDBJ databases">
        <authorList>
            <person name="Qin X."/>
            <person name="Bachman B."/>
            <person name="Battles P."/>
            <person name="Bell A."/>
            <person name="Bess C."/>
            <person name="Bickham C."/>
            <person name="Chaboub L."/>
            <person name="Chen D."/>
            <person name="Coyle M."/>
            <person name="Deiros D.R."/>
            <person name="Dinh H."/>
            <person name="Forbes L."/>
            <person name="Fowler G."/>
            <person name="Francisco L."/>
            <person name="Fu Q."/>
            <person name="Gubbala S."/>
            <person name="Hale W."/>
            <person name="Han Y."/>
            <person name="Hemphill L."/>
            <person name="Highlander S.K."/>
            <person name="Hirani K."/>
            <person name="Hogues M."/>
            <person name="Jackson L."/>
            <person name="Jakkamsetti A."/>
            <person name="Javaid M."/>
            <person name="Jiang H."/>
            <person name="Korchina V."/>
            <person name="Kovar C."/>
            <person name="Lara F."/>
            <person name="Lee S."/>
            <person name="Mata R."/>
            <person name="Mathew T."/>
            <person name="Moen C."/>
            <person name="Morales K."/>
            <person name="Munidasa M."/>
            <person name="Nazareth L."/>
            <person name="Ngo R."/>
            <person name="Nguyen L."/>
            <person name="Okwuonu G."/>
            <person name="Ongeri F."/>
            <person name="Patil S."/>
            <person name="Petrosino J."/>
            <person name="Pham C."/>
            <person name="Pham P."/>
            <person name="Pu L.-L."/>
            <person name="Puazo M."/>
            <person name="Raj R."/>
            <person name="Reid J."/>
            <person name="Rouhana J."/>
            <person name="Saada N."/>
            <person name="Shang Y."/>
            <person name="Simmons D."/>
            <person name="Thornton R."/>
            <person name="Warren J."/>
            <person name="Weissenberger G."/>
            <person name="Zhang J."/>
            <person name="Zhang L."/>
            <person name="Zhou C."/>
            <person name="Zhu D."/>
            <person name="Muzny D."/>
            <person name="Worley K."/>
            <person name="Gibbs R."/>
        </authorList>
    </citation>
    <scope>NUCLEOTIDE SEQUENCE [LARGE SCALE GENOMIC DNA]</scope>
    <source>
        <strain evidence="2 3">F0268</strain>
    </source>
</reference>
<dbReference type="AlphaFoldDB" id="C2KYB3"/>
<dbReference type="PANTHER" id="PTHR36833:SF1">
    <property type="entry name" value="INTEGRAL MEMBRANE TRANSPORT PROTEIN"/>
    <property type="match status" value="1"/>
</dbReference>
<dbReference type="HOGENOM" id="CLU_071040_1_0_9"/>
<feature type="transmembrane region" description="Helical" evidence="1">
    <location>
        <begin position="20"/>
        <end position="40"/>
    </location>
</feature>
<comment type="caution">
    <text evidence="2">The sequence shown here is derived from an EMBL/GenBank/DDBJ whole genome shotgun (WGS) entry which is preliminary data.</text>
</comment>
<feature type="transmembrane region" description="Helical" evidence="1">
    <location>
        <begin position="226"/>
        <end position="246"/>
    </location>
</feature>
<dbReference type="EMBL" id="ACKX01000153">
    <property type="protein sequence ID" value="EEJ51239.1"/>
    <property type="molecule type" value="Genomic_DNA"/>
</dbReference>
<dbReference type="OrthoDB" id="9788195at2"/>
<sequence length="258" mass="29217">MRVYLKMMVLNLESQMQYKISFFMTVLGQFITAFAGLFSIKFIFDHVDKIYGFNYTDVILCYAIVVLSFSIGEAIGGGLARFGSILGNGEFDRALVRPANVVFQVLAPSVDFTRIGLLIQAVGTLAYAIGKSDIQWDYKKIITLALMIVCGSILFFSMFLFKATFAFFTVQDLDFLNIFTYGAKEYGKYPFSIYGKTVLSILTYIIPLALFQYYPLLYIIGRKSEAYYIGFPLLSLVFLIPCCLFFKLGVRRYKSIGS</sequence>
<dbReference type="Proteomes" id="UP000004121">
    <property type="component" value="Unassembled WGS sequence"/>
</dbReference>
<keyword evidence="1" id="KW-0812">Transmembrane</keyword>
<protein>
    <recommendedName>
        <fullName evidence="4">ABC-2 type transporter</fullName>
    </recommendedName>
</protein>
<keyword evidence="1" id="KW-0472">Membrane</keyword>
<feature type="transmembrane region" description="Helical" evidence="1">
    <location>
        <begin position="193"/>
        <end position="214"/>
    </location>
</feature>
<keyword evidence="1" id="KW-1133">Transmembrane helix</keyword>
<name>C2KYB3_9FIRM</name>
<evidence type="ECO:0000256" key="1">
    <source>
        <dbReference type="SAM" id="Phobius"/>
    </source>
</evidence>
<evidence type="ECO:0000313" key="3">
    <source>
        <dbReference type="Proteomes" id="UP000004121"/>
    </source>
</evidence>
<evidence type="ECO:0000313" key="2">
    <source>
        <dbReference type="EMBL" id="EEJ51239.1"/>
    </source>
</evidence>